<dbReference type="EMBL" id="JAQQEZ010000009">
    <property type="protein sequence ID" value="MFM0002466.1"/>
    <property type="molecule type" value="Genomic_DNA"/>
</dbReference>
<dbReference type="SUPFAM" id="SSF52540">
    <property type="entry name" value="P-loop containing nucleoside triphosphate hydrolases"/>
    <property type="match status" value="1"/>
</dbReference>
<dbReference type="InterPro" id="IPR001867">
    <property type="entry name" value="OmpR/PhoB-type_DNA-bd"/>
</dbReference>
<comment type="caution">
    <text evidence="5">The sequence shown here is derived from an EMBL/GenBank/DDBJ whole genome shotgun (WGS) entry which is preliminary data.</text>
</comment>
<feature type="domain" description="OmpR/PhoB-type" evidence="4">
    <location>
        <begin position="1"/>
        <end position="94"/>
    </location>
</feature>
<dbReference type="InterPro" id="IPR011990">
    <property type="entry name" value="TPR-like_helical_dom_sf"/>
</dbReference>
<feature type="region of interest" description="Disordered" evidence="3">
    <location>
        <begin position="104"/>
        <end position="123"/>
    </location>
</feature>
<evidence type="ECO:0000313" key="6">
    <source>
        <dbReference type="Proteomes" id="UP001629230"/>
    </source>
</evidence>
<dbReference type="PANTHER" id="PTHR47691:SF3">
    <property type="entry name" value="HTH-TYPE TRANSCRIPTIONAL REGULATOR RV0890C-RELATED"/>
    <property type="match status" value="1"/>
</dbReference>
<dbReference type="PROSITE" id="PS51755">
    <property type="entry name" value="OMPR_PHOB"/>
    <property type="match status" value="1"/>
</dbReference>
<dbReference type="PRINTS" id="PR00364">
    <property type="entry name" value="DISEASERSIST"/>
</dbReference>
<evidence type="ECO:0000259" key="4">
    <source>
        <dbReference type="PROSITE" id="PS51755"/>
    </source>
</evidence>
<dbReference type="InterPro" id="IPR058852">
    <property type="entry name" value="HTH_77"/>
</dbReference>
<dbReference type="InterPro" id="IPR027417">
    <property type="entry name" value="P-loop_NTPase"/>
</dbReference>
<dbReference type="RefSeq" id="WP_408177793.1">
    <property type="nucleotide sequence ID" value="NZ_JAQQEZ010000009.1"/>
</dbReference>
<dbReference type="Pfam" id="PF25872">
    <property type="entry name" value="HTH_77"/>
    <property type="match status" value="1"/>
</dbReference>
<accession>A0ABW9ASZ2</accession>
<organism evidence="5 6">
    <name type="scientific">Paraburkholderia dipogonis</name>
    <dbReference type="NCBI Taxonomy" id="1211383"/>
    <lineage>
        <taxon>Bacteria</taxon>
        <taxon>Pseudomonadati</taxon>
        <taxon>Pseudomonadota</taxon>
        <taxon>Betaproteobacteria</taxon>
        <taxon>Burkholderiales</taxon>
        <taxon>Burkholderiaceae</taxon>
        <taxon>Paraburkholderia</taxon>
    </lineage>
</organism>
<evidence type="ECO:0000313" key="5">
    <source>
        <dbReference type="EMBL" id="MFM0002466.1"/>
    </source>
</evidence>
<protein>
    <submittedName>
        <fullName evidence="5">Winged helix-turn-helix domain-containing protein</fullName>
    </submittedName>
</protein>
<gene>
    <name evidence="5" type="ORF">PQR57_15705</name>
</gene>
<evidence type="ECO:0000256" key="1">
    <source>
        <dbReference type="ARBA" id="ARBA00023125"/>
    </source>
</evidence>
<proteinExistence type="predicted"/>
<dbReference type="Gene3D" id="1.10.10.10">
    <property type="entry name" value="Winged helix-like DNA-binding domain superfamily/Winged helix DNA-binding domain"/>
    <property type="match status" value="1"/>
</dbReference>
<dbReference type="SUPFAM" id="SSF46894">
    <property type="entry name" value="C-terminal effector domain of the bipartite response regulators"/>
    <property type="match status" value="1"/>
</dbReference>
<dbReference type="InterPro" id="IPR036388">
    <property type="entry name" value="WH-like_DNA-bd_sf"/>
</dbReference>
<evidence type="ECO:0000256" key="3">
    <source>
        <dbReference type="SAM" id="MobiDB-lite"/>
    </source>
</evidence>
<dbReference type="SMART" id="SM00862">
    <property type="entry name" value="Trans_reg_C"/>
    <property type="match status" value="1"/>
</dbReference>
<dbReference type="Gene3D" id="1.25.40.10">
    <property type="entry name" value="Tetratricopeptide repeat domain"/>
    <property type="match status" value="1"/>
</dbReference>
<dbReference type="Proteomes" id="UP001629230">
    <property type="component" value="Unassembled WGS sequence"/>
</dbReference>
<keyword evidence="6" id="KW-1185">Reference proteome</keyword>
<dbReference type="PANTHER" id="PTHR47691">
    <property type="entry name" value="REGULATOR-RELATED"/>
    <property type="match status" value="1"/>
</dbReference>
<dbReference type="Gene3D" id="3.40.50.300">
    <property type="entry name" value="P-loop containing nucleotide triphosphate hydrolases"/>
    <property type="match status" value="1"/>
</dbReference>
<dbReference type="InterPro" id="IPR016032">
    <property type="entry name" value="Sig_transdc_resp-reg_C-effctor"/>
</dbReference>
<name>A0ABW9ASZ2_9BURK</name>
<dbReference type="CDD" id="cd00383">
    <property type="entry name" value="trans_reg_C"/>
    <property type="match status" value="1"/>
</dbReference>
<reference evidence="5 6" key="1">
    <citation type="journal article" date="2024" name="Chem. Sci.">
        <title>Discovery of megapolipeptins by genome mining of a Burkholderiales bacteria collection.</title>
        <authorList>
            <person name="Paulo B.S."/>
            <person name="Recchia M.J.J."/>
            <person name="Lee S."/>
            <person name="Fergusson C.H."/>
            <person name="Romanowski S.B."/>
            <person name="Hernandez A."/>
            <person name="Krull N."/>
            <person name="Liu D.Y."/>
            <person name="Cavanagh H."/>
            <person name="Bos A."/>
            <person name="Gray C.A."/>
            <person name="Murphy B.T."/>
            <person name="Linington R.G."/>
            <person name="Eustaquio A.S."/>
        </authorList>
    </citation>
    <scope>NUCLEOTIDE SEQUENCE [LARGE SCALE GENOMIC DNA]</scope>
    <source>
        <strain evidence="5 6">RL17-350-BIC-A</strain>
    </source>
</reference>
<dbReference type="Pfam" id="PF00486">
    <property type="entry name" value="Trans_reg_C"/>
    <property type="match status" value="1"/>
</dbReference>
<feature type="DNA-binding region" description="OmpR/PhoB-type" evidence="2">
    <location>
        <begin position="1"/>
        <end position="94"/>
    </location>
</feature>
<evidence type="ECO:0000256" key="2">
    <source>
        <dbReference type="PROSITE-ProRule" id="PRU01091"/>
    </source>
</evidence>
<sequence length="1011" mass="109035">MTRIGPLQVDLASRELLLDGQPVRIGTRAFDILAVLIAANGALVSKDALLEQVWPDTIVEENNLQVHMSALRKVLGESRNLIQTVSGRGYRLVSREACAEQPANAVRDNAADASEPVPSVRNVPNNLPANSSSLIGRDQAISDVAQALASTRHVTLVGSGGIGKTRLAIEIARSSLAHFPEGVYLVPLASAVDANSVLAMFANSVGVSAASGPLTLARVSKELGERRVLFVLDNCEHVLCPAAELAEALLNVSPAIRILATSREPLRVVDEHLYWVASLDVPARDDESQHVLQRSAVQLFLSRARAIDARFSFDDRSIHLTGTVCRRLDGIPLAIELAAARAAILGIETLADHLDDRFNMLTGGNRTALPRHQTLKATLDWSHALLDDTERTTLRRLGVFVNSFTIDSAIAMVSDEGLRESGVIAALSGLVEKSLVVMHAERGKASYRLLETTRAYAMQKLDDNGERRLVTLRHARYFADLVAFDSPSNAREAHEAHDTNAAGAGPEHWRHHMREQLDDLRAALAWALSPKGDAALGETLAVKFVSLLYELSLVDECCVWARRALDTVDAMHQGARSPRHLRLRMQLLAALGAALVHVNGPNRETLGIWAEVLALAIASGDQTFEARALWGMWNASQSAGAARNALAFARRFASLAAQTGDTANGILAHRLLGIASHYVGDQQEARASLDQFLQHTGRLQYRLPLGQSIDQGVVGRATFARLLGLQGARDQALRVAEACVAQACRQEQAMVTCYVLVEAEIPLALLAGRRKRAAQAIALLRDVSARAGLRVAHACCRCFDEYLHSLDDTSAQRVRSFRAALDDLQALEYAAPRAMLAAQYSLALGRAGQRENGIAAVADALAQGDETGDQWYAAELRRVHAELLLMEYAGQSPFGDAATHAQASLTAALEESLAQGCRSLQLRAATSLGRLWHAQGRSVEAVQLVKSACARLTEGRDWDDFKAAKDLLRVATEAYAPAGTSAGGDTRMDTNAHATAASFDDPPPDEISEAC</sequence>
<keyword evidence="1 2" id="KW-0238">DNA-binding</keyword>